<dbReference type="GO" id="GO:0030288">
    <property type="term" value="C:outer membrane-bounded periplasmic space"/>
    <property type="evidence" value="ECO:0007669"/>
    <property type="project" value="TreeGrafter"/>
</dbReference>
<dbReference type="NCBIfam" id="TIGR01254">
    <property type="entry name" value="sfuA"/>
    <property type="match status" value="1"/>
</dbReference>
<dbReference type="PANTHER" id="PTHR30006">
    <property type="entry name" value="THIAMINE-BINDING PERIPLASMIC PROTEIN-RELATED"/>
    <property type="match status" value="1"/>
</dbReference>
<dbReference type="GeneID" id="58560512"/>
<feature type="chain" id="PRO_5042202624" evidence="2">
    <location>
        <begin position="22"/>
        <end position="338"/>
    </location>
</feature>
<dbReference type="GO" id="GO:0015888">
    <property type="term" value="P:thiamine transport"/>
    <property type="evidence" value="ECO:0007669"/>
    <property type="project" value="InterPro"/>
</dbReference>
<evidence type="ECO:0000256" key="2">
    <source>
        <dbReference type="SAM" id="SignalP"/>
    </source>
</evidence>
<evidence type="ECO:0000313" key="3">
    <source>
        <dbReference type="EMBL" id="AXT47100.1"/>
    </source>
</evidence>
<dbReference type="Gene3D" id="3.40.190.10">
    <property type="entry name" value="Periplasmic binding protein-like II"/>
    <property type="match status" value="2"/>
</dbReference>
<dbReference type="SUPFAM" id="SSF53850">
    <property type="entry name" value="Periplasmic binding protein-like II"/>
    <property type="match status" value="1"/>
</dbReference>
<dbReference type="Pfam" id="PF13343">
    <property type="entry name" value="SBP_bac_6"/>
    <property type="match status" value="1"/>
</dbReference>
<dbReference type="KEGG" id="crz:D1345_13210"/>
<evidence type="ECO:0000256" key="1">
    <source>
        <dbReference type="ARBA" id="ARBA00022729"/>
    </source>
</evidence>
<dbReference type="InterPro" id="IPR005948">
    <property type="entry name" value="ThiB-like"/>
</dbReference>
<sequence>MKRFSSLIAVALAASSLAASAAELRVLSHSSFTVSKPLLAEFEKQNGAKVSIIKAGDAGEMLNKLILTKANPIADVVFGIDNSLIGKAQQAGVLAPVPAALAQGGKAALPGAVSIDYGYVTLNYDKAWFAQRRLALPKTLEDLTKPAYKNLLAVQNPATSSPGLAFMLSTVAAMGEDKAFAFWGRLRDNGLKVSKGWSESYYTDFSKNGGSRPLVVSYATSPAAEVFYSKQKLNDAPTGNLPLKGGVFRQVEGAALVKGGKEAALGEKFIAFLRSEAVQKDVTTTMWMYPVMDKVALDPVYRFAEQPAAHDTPDSKVIAERSRQWVSRWTRVVLKGGQ</sequence>
<name>A0AAD0RTG6_9NEIS</name>
<dbReference type="PANTHER" id="PTHR30006:SF2">
    <property type="entry name" value="ABC TRANSPORTER SUBSTRATE-BINDING PROTEIN"/>
    <property type="match status" value="1"/>
</dbReference>
<protein>
    <submittedName>
        <fullName evidence="3">Thiamine ABC transporter substrate-binding protein</fullName>
    </submittedName>
</protein>
<dbReference type="Proteomes" id="UP000259465">
    <property type="component" value="Chromosome"/>
</dbReference>
<keyword evidence="1 2" id="KW-0732">Signal</keyword>
<organism evidence="3 4">
    <name type="scientific">Chromobacterium rhizoryzae</name>
    <dbReference type="NCBI Taxonomy" id="1778675"/>
    <lineage>
        <taxon>Bacteria</taxon>
        <taxon>Pseudomonadati</taxon>
        <taxon>Pseudomonadota</taxon>
        <taxon>Betaproteobacteria</taxon>
        <taxon>Neisseriales</taxon>
        <taxon>Chromobacteriaceae</taxon>
        <taxon>Chromobacterium</taxon>
    </lineage>
</organism>
<feature type="signal peptide" evidence="2">
    <location>
        <begin position="1"/>
        <end position="21"/>
    </location>
</feature>
<dbReference type="EMBL" id="CP031968">
    <property type="protein sequence ID" value="AXT47100.1"/>
    <property type="molecule type" value="Genomic_DNA"/>
</dbReference>
<proteinExistence type="predicted"/>
<dbReference type="CDD" id="cd13545">
    <property type="entry name" value="PBP2_TbpA"/>
    <property type="match status" value="1"/>
</dbReference>
<dbReference type="RefSeq" id="WP_081574845.1">
    <property type="nucleotide sequence ID" value="NZ_CP031968.1"/>
</dbReference>
<dbReference type="GO" id="GO:0030976">
    <property type="term" value="F:thiamine pyrophosphate binding"/>
    <property type="evidence" value="ECO:0007669"/>
    <property type="project" value="TreeGrafter"/>
</dbReference>
<dbReference type="GO" id="GO:0030975">
    <property type="term" value="F:thiamine binding"/>
    <property type="evidence" value="ECO:0007669"/>
    <property type="project" value="InterPro"/>
</dbReference>
<keyword evidence="4" id="KW-1185">Reference proteome</keyword>
<accession>A0AAD0RTG6</accession>
<reference evidence="3 4" key="1">
    <citation type="submission" date="2018-08" db="EMBL/GenBank/DDBJ databases">
        <title>Complete genome sequence of JP2-74.</title>
        <authorList>
            <person name="Wu L."/>
        </authorList>
    </citation>
    <scope>NUCLEOTIDE SEQUENCE [LARGE SCALE GENOMIC DNA]</scope>
    <source>
        <strain evidence="3 4">JP2-74</strain>
    </source>
</reference>
<gene>
    <name evidence="3" type="ORF">D1345_13210</name>
</gene>
<evidence type="ECO:0000313" key="4">
    <source>
        <dbReference type="Proteomes" id="UP000259465"/>
    </source>
</evidence>
<dbReference type="AlphaFoldDB" id="A0AAD0RTG6"/>